<reference evidence="9 10" key="1">
    <citation type="submission" date="2016-11" db="EMBL/GenBank/DDBJ databases">
        <authorList>
            <person name="Jaros S."/>
            <person name="Januszkiewicz K."/>
            <person name="Wedrychowicz H."/>
        </authorList>
    </citation>
    <scope>NUCLEOTIDE SEQUENCE [LARGE SCALE GENOMIC DNA]</scope>
    <source>
        <strain evidence="9 10">DSM 17477</strain>
    </source>
</reference>
<dbReference type="Gene3D" id="3.40.720.10">
    <property type="entry name" value="Alkaline Phosphatase, subunit A"/>
    <property type="match status" value="1"/>
</dbReference>
<evidence type="ECO:0000256" key="4">
    <source>
        <dbReference type="ARBA" id="ARBA00023211"/>
    </source>
</evidence>
<dbReference type="UniPathway" id="UPA00087">
    <property type="reaction ID" value="UER00173"/>
</dbReference>
<evidence type="ECO:0000259" key="8">
    <source>
        <dbReference type="Pfam" id="PF01676"/>
    </source>
</evidence>
<proteinExistence type="inferred from homology"/>
<comment type="pathway">
    <text evidence="6">Carbohydrate degradation; 2-deoxy-D-ribose 1-phosphate degradation; D-glyceraldehyde 3-phosphate and acetaldehyde from 2-deoxy-alpha-D-ribose 1-phosphate: step 1/2.</text>
</comment>
<feature type="binding site" evidence="6">
    <location>
        <position position="284"/>
    </location>
    <ligand>
        <name>Mn(2+)</name>
        <dbReference type="ChEBI" id="CHEBI:29035"/>
        <label>2</label>
    </ligand>
</feature>
<feature type="binding site" evidence="6">
    <location>
        <position position="11"/>
    </location>
    <ligand>
        <name>Mn(2+)</name>
        <dbReference type="ChEBI" id="CHEBI:29035"/>
        <label>1</label>
    </ligand>
</feature>
<dbReference type="FunFam" id="3.30.70.1250:FF:000001">
    <property type="entry name" value="Phosphopentomutase"/>
    <property type="match status" value="1"/>
</dbReference>
<evidence type="ECO:0000256" key="7">
    <source>
        <dbReference type="NCBIfam" id="TIGR01696"/>
    </source>
</evidence>
<dbReference type="GO" id="GO:0006018">
    <property type="term" value="P:2-deoxyribose 1-phosphate catabolic process"/>
    <property type="evidence" value="ECO:0007669"/>
    <property type="project" value="UniProtKB-UniRule"/>
</dbReference>
<dbReference type="STRING" id="1121476.SAMN02745751_00833"/>
<keyword evidence="5 6" id="KW-0413">Isomerase</keyword>
<comment type="function">
    <text evidence="6">Isomerase that catalyzes the conversion of deoxy-ribose 1-phosphate (dRib-1-P) and ribose 1-phosphate (Rib-1-P) to deoxy-ribose 5-phosphate (dRib-5-P) and ribose 5-phosphate (Rib-5-P), respectively.</text>
</comment>
<evidence type="ECO:0000256" key="3">
    <source>
        <dbReference type="ARBA" id="ARBA00022723"/>
    </source>
</evidence>
<dbReference type="HAMAP" id="MF_00740">
    <property type="entry name" value="Phosphopentomut"/>
    <property type="match status" value="1"/>
</dbReference>
<dbReference type="Proteomes" id="UP000184052">
    <property type="component" value="Unassembled WGS sequence"/>
</dbReference>
<dbReference type="PANTHER" id="PTHR21110:SF0">
    <property type="entry name" value="PHOSPHOPENTOMUTASE"/>
    <property type="match status" value="1"/>
</dbReference>
<dbReference type="AlphaFoldDB" id="A0A1M6DA41"/>
<dbReference type="InterPro" id="IPR010045">
    <property type="entry name" value="DeoB"/>
</dbReference>
<dbReference type="GO" id="GO:0006015">
    <property type="term" value="P:5-phosphoribose 1-diphosphate biosynthetic process"/>
    <property type="evidence" value="ECO:0007669"/>
    <property type="project" value="UniProtKB-UniPathway"/>
</dbReference>
<accession>A0A1M6DA41</accession>
<organism evidence="9 10">
    <name type="scientific">Dethiosulfatibacter aminovorans DSM 17477</name>
    <dbReference type="NCBI Taxonomy" id="1121476"/>
    <lineage>
        <taxon>Bacteria</taxon>
        <taxon>Bacillati</taxon>
        <taxon>Bacillota</taxon>
        <taxon>Tissierellia</taxon>
        <taxon>Dethiosulfatibacter</taxon>
    </lineage>
</organism>
<feature type="binding site" evidence="6">
    <location>
        <position position="337"/>
    </location>
    <ligand>
        <name>Mn(2+)</name>
        <dbReference type="ChEBI" id="CHEBI:29035"/>
        <label>2</label>
    </ligand>
</feature>
<sequence>MFNRVILIVLDSVGVGAMPDAADYGDENSNTILHVYEGNENFHLDNLEKMGLTYIQGLDEIKDYEIITNGIYGRLMEMSKGKDTTTGHWEIAGLVSESSFPTYPEGFPDEVMDEFVRESGRGYLGNKPASGTAIIEELGREHMETGKLIVYTSADSVFQIAAHEDIVPLEELYDICKKARKMLKGKHGVGRVIARPFTGSPGSFERTENRRDYSLPPTGKTMLDLLKENGFDVVAIGKIEDIFAHVGITKALHTTNNADGIEATIDEIKSGSNGLIFTNLVDFDMLYGHRNNVQGYGEALKYFDSRLPEIIAAMKDDDLLMITADHGCDPSTDSTDHSREYVPLLCYTKNIISTDMKTMKGFNTIASTILDNFNIEIDFEDKSILRDLVRS</sequence>
<feature type="binding site" evidence="6">
    <location>
        <position position="325"/>
    </location>
    <ligand>
        <name>Mn(2+)</name>
        <dbReference type="ChEBI" id="CHEBI:29035"/>
        <label>1</label>
    </ligand>
</feature>
<dbReference type="SUPFAM" id="SSF53649">
    <property type="entry name" value="Alkaline phosphatase-like"/>
    <property type="match status" value="1"/>
</dbReference>
<feature type="binding site" evidence="6">
    <location>
        <position position="289"/>
    </location>
    <ligand>
        <name>Mn(2+)</name>
        <dbReference type="ChEBI" id="CHEBI:29035"/>
        <label>2</label>
    </ligand>
</feature>
<evidence type="ECO:0000256" key="2">
    <source>
        <dbReference type="ARBA" id="ARBA00022490"/>
    </source>
</evidence>
<dbReference type="EMBL" id="FQZL01000006">
    <property type="protein sequence ID" value="SHI69990.1"/>
    <property type="molecule type" value="Genomic_DNA"/>
</dbReference>
<keyword evidence="3 6" id="KW-0479">Metal-binding</keyword>
<name>A0A1M6DA41_9FIRM</name>
<keyword evidence="10" id="KW-1185">Reference proteome</keyword>
<feature type="binding site" evidence="6">
    <location>
        <position position="326"/>
    </location>
    <ligand>
        <name>Mn(2+)</name>
        <dbReference type="ChEBI" id="CHEBI:29035"/>
        <label>1</label>
    </ligand>
</feature>
<evidence type="ECO:0000256" key="1">
    <source>
        <dbReference type="ARBA" id="ARBA00010373"/>
    </source>
</evidence>
<evidence type="ECO:0000256" key="5">
    <source>
        <dbReference type="ARBA" id="ARBA00023235"/>
    </source>
</evidence>
<dbReference type="InterPro" id="IPR006124">
    <property type="entry name" value="Metalloenzyme"/>
</dbReference>
<dbReference type="PIRSF" id="PIRSF001491">
    <property type="entry name" value="Ppentomutase"/>
    <property type="match status" value="1"/>
</dbReference>
<dbReference type="InterPro" id="IPR017850">
    <property type="entry name" value="Alkaline_phosphatase_core_sf"/>
</dbReference>
<dbReference type="Gene3D" id="3.30.70.1250">
    <property type="entry name" value="Phosphopentomutase"/>
    <property type="match status" value="1"/>
</dbReference>
<dbReference type="Pfam" id="PF01676">
    <property type="entry name" value="Metalloenzyme"/>
    <property type="match status" value="1"/>
</dbReference>
<gene>
    <name evidence="6" type="primary">deoB</name>
    <name evidence="9" type="ORF">SAMN02745751_00833</name>
</gene>
<keyword evidence="4 6" id="KW-0464">Manganese</keyword>
<dbReference type="SUPFAM" id="SSF143856">
    <property type="entry name" value="DeoB insert domain-like"/>
    <property type="match status" value="1"/>
</dbReference>
<comment type="cofactor">
    <cofactor evidence="6">
        <name>Mn(2+)</name>
        <dbReference type="ChEBI" id="CHEBI:29035"/>
    </cofactor>
    <text evidence="6">Binds 2 manganese ions.</text>
</comment>
<feature type="domain" description="Metalloenzyme" evidence="8">
    <location>
        <begin position="4"/>
        <end position="376"/>
    </location>
</feature>
<comment type="catalytic activity">
    <reaction evidence="6">
        <text>2-deoxy-alpha-D-ribose 1-phosphate = 2-deoxy-D-ribose 5-phosphate</text>
        <dbReference type="Rhea" id="RHEA:27658"/>
        <dbReference type="ChEBI" id="CHEBI:57259"/>
        <dbReference type="ChEBI" id="CHEBI:62877"/>
        <dbReference type="EC" id="5.4.2.7"/>
    </reaction>
</comment>
<dbReference type="RefSeq" id="WP_073047613.1">
    <property type="nucleotide sequence ID" value="NZ_FQZL01000006.1"/>
</dbReference>
<evidence type="ECO:0000313" key="10">
    <source>
        <dbReference type="Proteomes" id="UP000184052"/>
    </source>
</evidence>
<dbReference type="GO" id="GO:0000287">
    <property type="term" value="F:magnesium ion binding"/>
    <property type="evidence" value="ECO:0007669"/>
    <property type="project" value="UniProtKB-UniRule"/>
</dbReference>
<comment type="subcellular location">
    <subcellularLocation>
        <location evidence="6">Cytoplasm</location>
    </subcellularLocation>
</comment>
<dbReference type="CDD" id="cd16009">
    <property type="entry name" value="PPM"/>
    <property type="match status" value="1"/>
</dbReference>
<dbReference type="GO" id="GO:0043094">
    <property type="term" value="P:metabolic compound salvage"/>
    <property type="evidence" value="ECO:0007669"/>
    <property type="project" value="UniProtKB-UniRule"/>
</dbReference>
<dbReference type="PANTHER" id="PTHR21110">
    <property type="entry name" value="PHOSPHOPENTOMUTASE"/>
    <property type="match status" value="1"/>
</dbReference>
<dbReference type="InterPro" id="IPR024052">
    <property type="entry name" value="Phosphopentomutase_DeoB_cap_sf"/>
</dbReference>
<evidence type="ECO:0000313" key="9">
    <source>
        <dbReference type="EMBL" id="SHI69990.1"/>
    </source>
</evidence>
<dbReference type="GO" id="GO:0008973">
    <property type="term" value="F:phosphopentomutase activity"/>
    <property type="evidence" value="ECO:0007669"/>
    <property type="project" value="UniProtKB-UniRule"/>
</dbReference>
<dbReference type="NCBIfam" id="TIGR01696">
    <property type="entry name" value="deoB"/>
    <property type="match status" value="1"/>
</dbReference>
<dbReference type="GO" id="GO:0030145">
    <property type="term" value="F:manganese ion binding"/>
    <property type="evidence" value="ECO:0007669"/>
    <property type="project" value="UniProtKB-UniRule"/>
</dbReference>
<dbReference type="EC" id="5.4.2.7" evidence="6 7"/>
<comment type="catalytic activity">
    <reaction evidence="6">
        <text>alpha-D-ribose 1-phosphate = D-ribose 5-phosphate</text>
        <dbReference type="Rhea" id="RHEA:18793"/>
        <dbReference type="ChEBI" id="CHEBI:57720"/>
        <dbReference type="ChEBI" id="CHEBI:78346"/>
        <dbReference type="EC" id="5.4.2.7"/>
    </reaction>
</comment>
<comment type="similarity">
    <text evidence="1 6">Belongs to the phosphopentomutase family.</text>
</comment>
<dbReference type="GO" id="GO:0009117">
    <property type="term" value="P:nucleotide metabolic process"/>
    <property type="evidence" value="ECO:0007669"/>
    <property type="project" value="UniProtKB-UniRule"/>
</dbReference>
<dbReference type="OrthoDB" id="9769930at2"/>
<protein>
    <recommendedName>
        <fullName evidence="6 7">Phosphopentomutase</fullName>
        <ecNumber evidence="6 7">5.4.2.7</ecNumber>
    </recommendedName>
    <alternativeName>
        <fullName evidence="6">Phosphodeoxyribomutase</fullName>
    </alternativeName>
</protein>
<dbReference type="NCBIfam" id="NF003766">
    <property type="entry name" value="PRK05362.1"/>
    <property type="match status" value="1"/>
</dbReference>
<evidence type="ECO:0000256" key="6">
    <source>
        <dbReference type="HAMAP-Rule" id="MF_00740"/>
    </source>
</evidence>
<keyword evidence="2 6" id="KW-0963">Cytoplasm</keyword>
<dbReference type="GO" id="GO:0005829">
    <property type="term" value="C:cytosol"/>
    <property type="evidence" value="ECO:0007669"/>
    <property type="project" value="TreeGrafter"/>
</dbReference>